<feature type="domain" description="DAGKc" evidence="9">
    <location>
        <begin position="1"/>
        <end position="133"/>
    </location>
</feature>
<evidence type="ECO:0000256" key="6">
    <source>
        <dbReference type="ARBA" id="ARBA00022840"/>
    </source>
</evidence>
<evidence type="ECO:0000256" key="7">
    <source>
        <dbReference type="ARBA" id="ARBA00023209"/>
    </source>
</evidence>
<dbReference type="GO" id="GO:0008654">
    <property type="term" value="P:phospholipid biosynthetic process"/>
    <property type="evidence" value="ECO:0007669"/>
    <property type="project" value="UniProtKB-KW"/>
</dbReference>
<dbReference type="InterPro" id="IPR016064">
    <property type="entry name" value="NAD/diacylglycerol_kinase_sf"/>
</dbReference>
<dbReference type="InterPro" id="IPR017438">
    <property type="entry name" value="ATP-NAD_kinase_N"/>
</dbReference>
<evidence type="ECO:0000256" key="2">
    <source>
        <dbReference type="ARBA" id="ARBA00005983"/>
    </source>
</evidence>
<name>A0A2N6SM56_9LACT</name>
<accession>A0A2N6SM56</accession>
<keyword evidence="8" id="KW-1208">Phospholipid metabolism</keyword>
<evidence type="ECO:0000256" key="3">
    <source>
        <dbReference type="ARBA" id="ARBA00022679"/>
    </source>
</evidence>
<dbReference type="Pfam" id="PF00781">
    <property type="entry name" value="DAGK_cat"/>
    <property type="match status" value="1"/>
</dbReference>
<dbReference type="SMART" id="SM00046">
    <property type="entry name" value="DAGKc"/>
    <property type="match status" value="1"/>
</dbReference>
<evidence type="ECO:0000259" key="9">
    <source>
        <dbReference type="PROSITE" id="PS50146"/>
    </source>
</evidence>
<evidence type="ECO:0000256" key="4">
    <source>
        <dbReference type="ARBA" id="ARBA00022741"/>
    </source>
</evidence>
<keyword evidence="11" id="KW-1185">Reference proteome</keyword>
<dbReference type="AlphaFoldDB" id="A0A2N6SM56"/>
<dbReference type="GO" id="GO:0016301">
    <property type="term" value="F:kinase activity"/>
    <property type="evidence" value="ECO:0007669"/>
    <property type="project" value="UniProtKB-KW"/>
</dbReference>
<evidence type="ECO:0000313" key="10">
    <source>
        <dbReference type="EMBL" id="PMC58152.1"/>
    </source>
</evidence>
<dbReference type="RefSeq" id="WP_102233348.1">
    <property type="nucleotide sequence ID" value="NZ_PNHE01000023.1"/>
</dbReference>
<dbReference type="STRING" id="84521.SAMN04487994_10045"/>
<dbReference type="PANTHER" id="PTHR12358">
    <property type="entry name" value="SPHINGOSINE KINASE"/>
    <property type="match status" value="1"/>
</dbReference>
<sequence>MKVHIIVNERAGGGRGRKVLREAHQILTSFQIGFITYSTEYPDHAGVIARQLISRLHPEDRVLVVGGDGTLYQIVTTFYKEKALIPVALLPAGNGNDFHEAFQPDKTSREIIETLLFTHQPTQLPVMRCYNQETGNLYVAMNNIGFGFNAQVNAKAYELKKSAIWNYPVMNRLRYLVALGLSLSKLETMEVEFVYDGQKKYYNDMLMTSIMNTPYFGGGVPLNIDLQSNERQLSLLLVRKLSPLQLIGFTKKLFSKKQAVDRDSLLKLQDPYLEVNIPQDVLCEMDGENLFVTPTTFHIRITQYPFYI</sequence>
<keyword evidence="7" id="KW-0444">Lipid biosynthesis</keyword>
<gene>
    <name evidence="10" type="ORF">CJ205_05780</name>
</gene>
<proteinExistence type="inferred from homology"/>
<comment type="caution">
    <text evidence="10">The sequence shown here is derived from an EMBL/GenBank/DDBJ whole genome shotgun (WGS) entry which is preliminary data.</text>
</comment>
<evidence type="ECO:0000256" key="1">
    <source>
        <dbReference type="ARBA" id="ARBA00001946"/>
    </source>
</evidence>
<keyword evidence="3" id="KW-0808">Transferase</keyword>
<dbReference type="PANTHER" id="PTHR12358:SF54">
    <property type="entry name" value="SPHINGOSINE KINASE RELATED PROTEIN"/>
    <property type="match status" value="1"/>
</dbReference>
<keyword evidence="4" id="KW-0547">Nucleotide-binding</keyword>
<dbReference type="Gene3D" id="2.60.200.40">
    <property type="match status" value="1"/>
</dbReference>
<dbReference type="PROSITE" id="PS50146">
    <property type="entry name" value="DAGK"/>
    <property type="match status" value="1"/>
</dbReference>
<dbReference type="InterPro" id="IPR050187">
    <property type="entry name" value="Lipid_Phosphate_FormReg"/>
</dbReference>
<keyword evidence="6" id="KW-0067">ATP-binding</keyword>
<dbReference type="EMBL" id="PNHE01000023">
    <property type="protein sequence ID" value="PMC58152.1"/>
    <property type="molecule type" value="Genomic_DNA"/>
</dbReference>
<reference evidence="10 11" key="1">
    <citation type="submission" date="2017-09" db="EMBL/GenBank/DDBJ databases">
        <title>Bacterial strain isolated from the female urinary microbiota.</title>
        <authorList>
            <person name="Thomas-White K."/>
            <person name="Kumar N."/>
            <person name="Forster S."/>
            <person name="Putonti C."/>
            <person name="Lawley T."/>
            <person name="Wolfe A.J."/>
        </authorList>
    </citation>
    <scope>NUCLEOTIDE SEQUENCE [LARGE SCALE GENOMIC DNA]</scope>
    <source>
        <strain evidence="10 11">UMB0852</strain>
    </source>
</reference>
<comment type="cofactor">
    <cofactor evidence="1">
        <name>Mg(2+)</name>
        <dbReference type="ChEBI" id="CHEBI:18420"/>
    </cofactor>
</comment>
<keyword evidence="5" id="KW-0418">Kinase</keyword>
<keyword evidence="7" id="KW-0443">Lipid metabolism</keyword>
<protein>
    <recommendedName>
        <fullName evidence="9">DAGKc domain-containing protein</fullName>
    </recommendedName>
</protein>
<dbReference type="Gene3D" id="3.40.50.10330">
    <property type="entry name" value="Probable inorganic polyphosphate/atp-NAD kinase, domain 1"/>
    <property type="match status" value="1"/>
</dbReference>
<keyword evidence="7" id="KW-0594">Phospholipid biosynthesis</keyword>
<dbReference type="SUPFAM" id="SSF111331">
    <property type="entry name" value="NAD kinase/diacylglycerol kinase-like"/>
    <property type="match status" value="1"/>
</dbReference>
<organism evidence="10 11">
    <name type="scientific">Dolosicoccus paucivorans</name>
    <dbReference type="NCBI Taxonomy" id="84521"/>
    <lineage>
        <taxon>Bacteria</taxon>
        <taxon>Bacillati</taxon>
        <taxon>Bacillota</taxon>
        <taxon>Bacilli</taxon>
        <taxon>Lactobacillales</taxon>
        <taxon>Aerococcaceae</taxon>
        <taxon>Dolosicoccus</taxon>
    </lineage>
</organism>
<dbReference type="Proteomes" id="UP000235682">
    <property type="component" value="Unassembled WGS sequence"/>
</dbReference>
<dbReference type="GO" id="GO:0005524">
    <property type="term" value="F:ATP binding"/>
    <property type="evidence" value="ECO:0007669"/>
    <property type="project" value="UniProtKB-KW"/>
</dbReference>
<dbReference type="InterPro" id="IPR001206">
    <property type="entry name" value="Diacylglycerol_kinase_cat_dom"/>
</dbReference>
<dbReference type="Pfam" id="PF19279">
    <property type="entry name" value="YegS_C"/>
    <property type="match status" value="1"/>
</dbReference>
<evidence type="ECO:0000256" key="5">
    <source>
        <dbReference type="ARBA" id="ARBA00022777"/>
    </source>
</evidence>
<evidence type="ECO:0000256" key="8">
    <source>
        <dbReference type="ARBA" id="ARBA00023264"/>
    </source>
</evidence>
<evidence type="ECO:0000313" key="11">
    <source>
        <dbReference type="Proteomes" id="UP000235682"/>
    </source>
</evidence>
<comment type="similarity">
    <text evidence="2">Belongs to the diacylglycerol/lipid kinase family.</text>
</comment>
<dbReference type="InterPro" id="IPR045540">
    <property type="entry name" value="YegS/DAGK_C"/>
</dbReference>